<dbReference type="Pfam" id="PF02801">
    <property type="entry name" value="Ketoacyl-synt_C"/>
    <property type="match status" value="1"/>
</dbReference>
<dbReference type="Pfam" id="PF22621">
    <property type="entry name" value="CurL-like_PKS_C"/>
    <property type="match status" value="1"/>
</dbReference>
<feature type="region of interest" description="Disordered" evidence="5">
    <location>
        <begin position="892"/>
        <end position="916"/>
    </location>
</feature>
<dbReference type="Pfam" id="PF00550">
    <property type="entry name" value="PP-binding"/>
    <property type="match status" value="1"/>
</dbReference>
<dbReference type="SUPFAM" id="SSF53901">
    <property type="entry name" value="Thiolase-like"/>
    <property type="match status" value="1"/>
</dbReference>
<dbReference type="InterPro" id="IPR020806">
    <property type="entry name" value="PKS_PP-bd"/>
</dbReference>
<dbReference type="InterPro" id="IPR014030">
    <property type="entry name" value="Ketoacyl_synth_N"/>
</dbReference>
<dbReference type="Gene3D" id="3.30.559.30">
    <property type="entry name" value="Nonribosomal peptide synthetase, condensation domain"/>
    <property type="match status" value="1"/>
</dbReference>
<dbReference type="SMART" id="SM00827">
    <property type="entry name" value="PKS_AT"/>
    <property type="match status" value="1"/>
</dbReference>
<evidence type="ECO:0000256" key="2">
    <source>
        <dbReference type="ARBA" id="ARBA00022450"/>
    </source>
</evidence>
<keyword evidence="9" id="KW-1185">Reference proteome</keyword>
<dbReference type="PANTHER" id="PTHR43775">
    <property type="entry name" value="FATTY ACID SYNTHASE"/>
    <property type="match status" value="1"/>
</dbReference>
<evidence type="ECO:0000256" key="3">
    <source>
        <dbReference type="ARBA" id="ARBA00022553"/>
    </source>
</evidence>
<dbReference type="Gene3D" id="1.10.1200.10">
    <property type="entry name" value="ACP-like"/>
    <property type="match status" value="1"/>
</dbReference>
<dbReference type="InterPro" id="IPR014031">
    <property type="entry name" value="Ketoacyl_synth_C"/>
</dbReference>
<dbReference type="InterPro" id="IPR020841">
    <property type="entry name" value="PKS_Beta-ketoAc_synthase_dom"/>
</dbReference>
<dbReference type="PANTHER" id="PTHR43775:SF51">
    <property type="entry name" value="INACTIVE PHENOLPHTHIOCEROL SYNTHESIS POLYKETIDE SYNTHASE TYPE I PKS1-RELATED"/>
    <property type="match status" value="1"/>
</dbReference>
<dbReference type="InterPro" id="IPR018201">
    <property type="entry name" value="Ketoacyl_synth_AS"/>
</dbReference>
<dbReference type="RefSeq" id="WP_394839237.1">
    <property type="nucleotide sequence ID" value="NZ_CP089929.1"/>
</dbReference>
<dbReference type="Gene3D" id="3.30.559.10">
    <property type="entry name" value="Chloramphenicol acetyltransferase-like domain"/>
    <property type="match status" value="1"/>
</dbReference>
<dbReference type="InterPro" id="IPR014043">
    <property type="entry name" value="Acyl_transferase_dom"/>
</dbReference>
<evidence type="ECO:0000313" key="9">
    <source>
        <dbReference type="Proteomes" id="UP001374803"/>
    </source>
</evidence>
<dbReference type="Pfam" id="PF00668">
    <property type="entry name" value="Condensation"/>
    <property type="match status" value="1"/>
</dbReference>
<organism evidence="8 9">
    <name type="scientific">Pendulispora rubella</name>
    <dbReference type="NCBI Taxonomy" id="2741070"/>
    <lineage>
        <taxon>Bacteria</taxon>
        <taxon>Pseudomonadati</taxon>
        <taxon>Myxococcota</taxon>
        <taxon>Myxococcia</taxon>
        <taxon>Myxococcales</taxon>
        <taxon>Sorangiineae</taxon>
        <taxon>Pendulisporaceae</taxon>
        <taxon>Pendulispora</taxon>
    </lineage>
</organism>
<dbReference type="SMART" id="SM00823">
    <property type="entry name" value="PKS_PP"/>
    <property type="match status" value="1"/>
</dbReference>
<dbReference type="CDD" id="cd00833">
    <property type="entry name" value="PKS"/>
    <property type="match status" value="1"/>
</dbReference>
<dbReference type="EMBL" id="CP089983">
    <property type="protein sequence ID" value="WXB09566.1"/>
    <property type="molecule type" value="Genomic_DNA"/>
</dbReference>
<keyword evidence="3" id="KW-0597">Phosphoprotein</keyword>
<dbReference type="SMART" id="SM01294">
    <property type="entry name" value="PKS_PP_betabranch"/>
    <property type="match status" value="1"/>
</dbReference>
<keyword evidence="8" id="KW-0012">Acyltransferase</keyword>
<dbReference type="SUPFAM" id="SSF47336">
    <property type="entry name" value="ACP-like"/>
    <property type="match status" value="1"/>
</dbReference>
<keyword evidence="2" id="KW-0596">Phosphopantetheine</keyword>
<dbReference type="SUPFAM" id="SSF55048">
    <property type="entry name" value="Probable ACP-binding domain of malonyl-CoA ACP transacylase"/>
    <property type="match status" value="1"/>
</dbReference>
<dbReference type="Gene3D" id="3.40.366.10">
    <property type="entry name" value="Malonyl-Coenzyme A Acyl Carrier Protein, domain 2"/>
    <property type="match status" value="1"/>
</dbReference>
<evidence type="ECO:0000313" key="8">
    <source>
        <dbReference type="EMBL" id="WXB09566.1"/>
    </source>
</evidence>
<accession>A0ABZ2LK96</accession>
<sequence>MTRTTDEELDGIAIIGMSGRFPGARDLDQFWKNLRDGVESITFFPDAELVQAGVDPEALRTPGYVKASPVLEGIDRFDASFFGVSPGEARVLDPQHRLLLETAWSTMEDAAYDAESYPGIIGAFFTGGESGYLWTHVLEGRSPTERGHAGLHMAFMSAYFSNARDFLSTRVSYKLNLRGPSLTVQAACASSLVAIHLACQSLVAGECDMALAGGSTLKIPHGRGHFYEEGSILSPDGHCRPFDAEAQGTIFGSGVAVVLLKRLADAHRDGDRIRAVIRGSAINNDGSLKMGYTAPSVDAQARAVSDALFLAGVSADSIGYVECHGTATNLGDPIEIAALTQAFRADTQAQQFCAIGSVKSNIGHLDHLAGIAGLIKTTLALEHRAIPASLHFRRPNPQIDFERSPFFVNTTLRDWTSGDEPRRAGVTSVGAGGTNVHVVLEEAPERNAESVPEPFKLLTLSGHTEADLERVTERLAAHLAAHPEIDVNDAAYTLQIGRKPLTHRRIAVVRDAGDAADVLTARDPRRLASGRSSAEVPGVVFMFPGQGAQYVGMGRALYERNGVFREHFDACCDLVRPHVRTDLRELLYPSRLSDEDSEARLRATESAQPALFALEYALARQWMAWGVQPGAMIGHSVGEWVAACLAGVVSLPDALSIVAVRGRLVQALASGSMLSVPLREDELAPLLGEGLEIAAINEPARCVVSGPDAPIAALELRLRERFASSGTDATTRRLHTSHAFHSAMMDPAVAPFLAVLRRVTFSEPRIPFVSNVTGTWITDAEATSPEYWAAHLRRPVLFSKGIREILRRAPSVLLEVGPGRVLSTFAIRHLEKTMGHGVVASLGDAASESALTAVGKVWLAGVSVDWAAVHAGHGRRRIGLPTYPFAGPRHWIDDPPAPEPEVHSASPGGEPRTESEKTLARIWQSLLGVERIGLDDNFFELGGDSVIGVQIAARAEKAGLRITPKQLFDHATIRTLAEIARPTGVLPAEQGPLVGPVPTTPAMRRMLEAYDDASRFKNLPLHLDWREPPNVRVLEETLRHLALHHDALRMRLRLLDGTLQLYYAESAEAAWSPALEHVDVSHCSEAEQSAIARQVETSLARDLMTPDSPMVRAVLFDRGRVAPHRLTFVFNHLIADIAAQGILVEDLEALYARLAAGRPPELPPKTTSFRAWVEQISAPESRGSARPTFDRAERHSVVVSFSLDADETRALVEVQKMHHTRIEVLLLAAAVRAFQRWTGERRIAFDLEGEGREVALPGVDVSRTFGWFTTLFPMVFELGSDHDPMRDVKALKEQVATIAREGIGHGLLDAPNDPRPETLFVYLGPNTDVESRLFLRPSQDGLAEYFAGFRPDHYRLLITSHMAHGGLEVLFTYDTQRFDAGAIETLASLFGSSLRAIFAARAADAAAAASPVDFPGADLTDADLADLLDEFQAK</sequence>
<evidence type="ECO:0000259" key="7">
    <source>
        <dbReference type="PROSITE" id="PS52004"/>
    </source>
</evidence>
<feature type="domain" description="Ketosynthase family 3 (KS3)" evidence="7">
    <location>
        <begin position="9"/>
        <end position="442"/>
    </location>
</feature>
<evidence type="ECO:0000256" key="1">
    <source>
        <dbReference type="ARBA" id="ARBA00001957"/>
    </source>
</evidence>
<dbReference type="InterPro" id="IPR023213">
    <property type="entry name" value="CAT-like_dom_sf"/>
</dbReference>
<gene>
    <name evidence="8" type="ORF">LVJ94_20335</name>
</gene>
<dbReference type="InterPro" id="IPR001227">
    <property type="entry name" value="Ac_transferase_dom_sf"/>
</dbReference>
<name>A0ABZ2LK96_9BACT</name>
<keyword evidence="4" id="KW-0808">Transferase</keyword>
<dbReference type="Gene3D" id="3.40.47.10">
    <property type="match status" value="1"/>
</dbReference>
<dbReference type="Gene3D" id="3.30.70.250">
    <property type="entry name" value="Malonyl-CoA ACP transacylase, ACP-binding"/>
    <property type="match status" value="1"/>
</dbReference>
<dbReference type="InterPro" id="IPR036736">
    <property type="entry name" value="ACP-like_sf"/>
</dbReference>
<dbReference type="InterPro" id="IPR006162">
    <property type="entry name" value="Ppantetheine_attach_site"/>
</dbReference>
<dbReference type="PROSITE" id="PS00012">
    <property type="entry name" value="PHOSPHOPANTETHEINE"/>
    <property type="match status" value="1"/>
</dbReference>
<dbReference type="Gene3D" id="3.30.70.3290">
    <property type="match status" value="1"/>
</dbReference>
<feature type="domain" description="Carrier" evidence="6">
    <location>
        <begin position="910"/>
        <end position="984"/>
    </location>
</feature>
<dbReference type="InterPro" id="IPR016036">
    <property type="entry name" value="Malonyl_transacylase_ACP-bd"/>
</dbReference>
<dbReference type="Pfam" id="PF00698">
    <property type="entry name" value="Acyl_transf_1"/>
    <property type="match status" value="1"/>
</dbReference>
<dbReference type="InterPro" id="IPR016035">
    <property type="entry name" value="Acyl_Trfase/lysoPLipase"/>
</dbReference>
<reference evidence="8" key="1">
    <citation type="submission" date="2021-12" db="EMBL/GenBank/DDBJ databases">
        <title>Discovery of the Pendulisporaceae a myxobacterial family with distinct sporulation behavior and unique specialized metabolism.</title>
        <authorList>
            <person name="Garcia R."/>
            <person name="Popoff A."/>
            <person name="Bader C.D."/>
            <person name="Loehr J."/>
            <person name="Walesch S."/>
            <person name="Walt C."/>
            <person name="Boldt J."/>
            <person name="Bunk B."/>
            <person name="Haeckl F.J.F.P.J."/>
            <person name="Gunesch A.P."/>
            <person name="Birkelbach J."/>
            <person name="Nuebel U."/>
            <person name="Pietschmann T."/>
            <person name="Bach T."/>
            <person name="Mueller R."/>
        </authorList>
    </citation>
    <scope>NUCLEOTIDE SEQUENCE</scope>
    <source>
        <strain evidence="8">MSr11367</strain>
    </source>
</reference>
<proteinExistence type="predicted"/>
<dbReference type="PROSITE" id="PS50075">
    <property type="entry name" value="CARRIER"/>
    <property type="match status" value="1"/>
</dbReference>
<evidence type="ECO:0000256" key="4">
    <source>
        <dbReference type="ARBA" id="ARBA00022679"/>
    </source>
</evidence>
<protein>
    <submittedName>
        <fullName evidence="8">Acyltransferase domain-containing protein</fullName>
    </submittedName>
</protein>
<dbReference type="InterPro" id="IPR016039">
    <property type="entry name" value="Thiolase-like"/>
</dbReference>
<dbReference type="InterPro" id="IPR009081">
    <property type="entry name" value="PP-bd_ACP"/>
</dbReference>
<dbReference type="InterPro" id="IPR001242">
    <property type="entry name" value="Condensation_dom"/>
</dbReference>
<dbReference type="InterPro" id="IPR050091">
    <property type="entry name" value="PKS_NRPS_Biosynth_Enz"/>
</dbReference>
<dbReference type="PROSITE" id="PS00606">
    <property type="entry name" value="KS3_1"/>
    <property type="match status" value="1"/>
</dbReference>
<dbReference type="GO" id="GO:0016746">
    <property type="term" value="F:acyltransferase activity"/>
    <property type="evidence" value="ECO:0007669"/>
    <property type="project" value="UniProtKB-KW"/>
</dbReference>
<dbReference type="SUPFAM" id="SSF52151">
    <property type="entry name" value="FabD/lysophospholipase-like"/>
    <property type="match status" value="1"/>
</dbReference>
<evidence type="ECO:0000259" key="6">
    <source>
        <dbReference type="PROSITE" id="PS50075"/>
    </source>
</evidence>
<dbReference type="SMART" id="SM00825">
    <property type="entry name" value="PKS_KS"/>
    <property type="match status" value="1"/>
</dbReference>
<comment type="cofactor">
    <cofactor evidence="1">
        <name>pantetheine 4'-phosphate</name>
        <dbReference type="ChEBI" id="CHEBI:47942"/>
    </cofactor>
</comment>
<dbReference type="SUPFAM" id="SSF52777">
    <property type="entry name" value="CoA-dependent acyltransferases"/>
    <property type="match status" value="2"/>
</dbReference>
<evidence type="ECO:0000256" key="5">
    <source>
        <dbReference type="SAM" id="MobiDB-lite"/>
    </source>
</evidence>
<dbReference type="Proteomes" id="UP001374803">
    <property type="component" value="Chromosome"/>
</dbReference>
<dbReference type="PROSITE" id="PS52004">
    <property type="entry name" value="KS3_2"/>
    <property type="match status" value="1"/>
</dbReference>
<dbReference type="Pfam" id="PF00109">
    <property type="entry name" value="ketoacyl-synt"/>
    <property type="match status" value="1"/>
</dbReference>